<dbReference type="EMBL" id="FNUJ01000014">
    <property type="protein sequence ID" value="SEF37520.1"/>
    <property type="molecule type" value="Genomic_DNA"/>
</dbReference>
<organism evidence="1 2">
    <name type="scientific">Amycolatopsis pretoriensis</name>
    <dbReference type="NCBI Taxonomy" id="218821"/>
    <lineage>
        <taxon>Bacteria</taxon>
        <taxon>Bacillati</taxon>
        <taxon>Actinomycetota</taxon>
        <taxon>Actinomycetes</taxon>
        <taxon>Pseudonocardiales</taxon>
        <taxon>Pseudonocardiaceae</taxon>
        <taxon>Amycolatopsis</taxon>
    </lineage>
</organism>
<proteinExistence type="predicted"/>
<gene>
    <name evidence="1" type="ORF">SAMN05421837_11480</name>
</gene>
<dbReference type="OrthoDB" id="2911799at2"/>
<dbReference type="Pfam" id="PF10049">
    <property type="entry name" value="DUF2283"/>
    <property type="match status" value="1"/>
</dbReference>
<name>A0A1H5RGR1_9PSEU</name>
<dbReference type="RefSeq" id="WP_086678514.1">
    <property type="nucleotide sequence ID" value="NZ_FNUJ01000014.1"/>
</dbReference>
<accession>A0A1H5RGR1</accession>
<reference evidence="2" key="1">
    <citation type="submission" date="2016-10" db="EMBL/GenBank/DDBJ databases">
        <authorList>
            <person name="Varghese N."/>
            <person name="Submissions S."/>
        </authorList>
    </citation>
    <scope>NUCLEOTIDE SEQUENCE [LARGE SCALE GENOMIC DNA]</scope>
    <source>
        <strain evidence="2">DSM 44654</strain>
    </source>
</reference>
<keyword evidence="2" id="KW-1185">Reference proteome</keyword>
<evidence type="ECO:0000313" key="1">
    <source>
        <dbReference type="EMBL" id="SEF37520.1"/>
    </source>
</evidence>
<sequence>MADVEVTYDKEADAAYVYFTEPRERRSVSHMYPCDPVGVGGMINLDFDEGGQLVGVEVLSASSKLPRYLLDAAVRIDVEDQ</sequence>
<dbReference type="STRING" id="218821.SAMN05421837_11480"/>
<dbReference type="InterPro" id="IPR019270">
    <property type="entry name" value="DUF2283"/>
</dbReference>
<dbReference type="Proteomes" id="UP000198878">
    <property type="component" value="Unassembled WGS sequence"/>
</dbReference>
<protein>
    <submittedName>
        <fullName evidence="1">Uncharacterized protein YuzE</fullName>
    </submittedName>
</protein>
<dbReference type="AlphaFoldDB" id="A0A1H5RGR1"/>
<evidence type="ECO:0000313" key="2">
    <source>
        <dbReference type="Proteomes" id="UP000198878"/>
    </source>
</evidence>